<accession>A0AA88Y193</accession>
<proteinExistence type="inferred from homology"/>
<organism evidence="6 7">
    <name type="scientific">Pinctada imbricata</name>
    <name type="common">Atlantic pearl-oyster</name>
    <name type="synonym">Pinctada martensii</name>
    <dbReference type="NCBI Taxonomy" id="66713"/>
    <lineage>
        <taxon>Eukaryota</taxon>
        <taxon>Metazoa</taxon>
        <taxon>Spiralia</taxon>
        <taxon>Lophotrochozoa</taxon>
        <taxon>Mollusca</taxon>
        <taxon>Bivalvia</taxon>
        <taxon>Autobranchia</taxon>
        <taxon>Pteriomorphia</taxon>
        <taxon>Pterioida</taxon>
        <taxon>Pterioidea</taxon>
        <taxon>Pteriidae</taxon>
        <taxon>Pinctada</taxon>
    </lineage>
</organism>
<dbReference type="InterPro" id="IPR008011">
    <property type="entry name" value="Complex1_LYR_dom"/>
</dbReference>
<evidence type="ECO:0000313" key="7">
    <source>
        <dbReference type="Proteomes" id="UP001186944"/>
    </source>
</evidence>
<keyword evidence="7" id="KW-1185">Reference proteome</keyword>
<sequence>MSRRSKIQIQVLKLYKDFLRVSKDKPGVKDYIRSEFRKNAQIARKDTLHIEHLLRRGERQLELLKTKEVQGVGVFVDDEKKKTE</sequence>
<dbReference type="GO" id="GO:0034553">
    <property type="term" value="P:mitochondrial respiratory chain complex II assembly"/>
    <property type="evidence" value="ECO:0007669"/>
    <property type="project" value="InterPro"/>
</dbReference>
<keyword evidence="3" id="KW-0143">Chaperone</keyword>
<comment type="subcellular location">
    <subcellularLocation>
        <location evidence="1">Mitochondrion matrix</location>
    </subcellularLocation>
</comment>
<dbReference type="AlphaFoldDB" id="A0AA88Y193"/>
<dbReference type="GO" id="GO:0005759">
    <property type="term" value="C:mitochondrial matrix"/>
    <property type="evidence" value="ECO:0007669"/>
    <property type="project" value="UniProtKB-SubCell"/>
</dbReference>
<dbReference type="PANTHER" id="PTHR47046:SF1">
    <property type="entry name" value="SUCCINATE DEHYDROGENASE ASSEMBLY FACTOR 1, MITOCHONDRIAL"/>
    <property type="match status" value="1"/>
</dbReference>
<dbReference type="Proteomes" id="UP001186944">
    <property type="component" value="Unassembled WGS sequence"/>
</dbReference>
<evidence type="ECO:0000259" key="5">
    <source>
        <dbReference type="Pfam" id="PF05347"/>
    </source>
</evidence>
<dbReference type="EMBL" id="VSWD01000009">
    <property type="protein sequence ID" value="KAK3093981.1"/>
    <property type="molecule type" value="Genomic_DNA"/>
</dbReference>
<dbReference type="Pfam" id="PF05347">
    <property type="entry name" value="Complex1_LYR"/>
    <property type="match status" value="1"/>
</dbReference>
<evidence type="ECO:0000313" key="6">
    <source>
        <dbReference type="EMBL" id="KAK3093981.1"/>
    </source>
</evidence>
<dbReference type="InterPro" id="IPR045295">
    <property type="entry name" value="Complex1_LYR_SDHAF1_LYRM8"/>
</dbReference>
<gene>
    <name evidence="6" type="ORF">FSP39_022465</name>
</gene>
<name>A0AA88Y193_PINIB</name>
<dbReference type="PANTHER" id="PTHR47046">
    <property type="entry name" value="SUCCINATE DEHYDROGENASE ASSEMBLY FACTOR 1, MITOCHONDRIAL"/>
    <property type="match status" value="1"/>
</dbReference>
<evidence type="ECO:0000256" key="2">
    <source>
        <dbReference type="ARBA" id="ARBA00023128"/>
    </source>
</evidence>
<evidence type="ECO:0000256" key="1">
    <source>
        <dbReference type="ARBA" id="ARBA00004305"/>
    </source>
</evidence>
<evidence type="ECO:0000256" key="4">
    <source>
        <dbReference type="ARBA" id="ARBA00025715"/>
    </source>
</evidence>
<comment type="caution">
    <text evidence="6">The sequence shown here is derived from an EMBL/GenBank/DDBJ whole genome shotgun (WGS) entry which is preliminary data.</text>
</comment>
<protein>
    <recommendedName>
        <fullName evidence="5">Complex 1 LYR protein domain-containing protein</fullName>
    </recommendedName>
</protein>
<reference evidence="6" key="1">
    <citation type="submission" date="2019-08" db="EMBL/GenBank/DDBJ databases">
        <title>The improved chromosome-level genome for the pearl oyster Pinctada fucata martensii using PacBio sequencing and Hi-C.</title>
        <authorList>
            <person name="Zheng Z."/>
        </authorList>
    </citation>
    <scope>NUCLEOTIDE SEQUENCE</scope>
    <source>
        <strain evidence="6">ZZ-2019</strain>
        <tissue evidence="6">Adductor muscle</tissue>
    </source>
</reference>
<feature type="domain" description="Complex 1 LYR protein" evidence="5">
    <location>
        <begin position="10"/>
        <end position="62"/>
    </location>
</feature>
<dbReference type="CDD" id="cd20268">
    <property type="entry name" value="Complex1_LYR_SDHAF1_LYRM8"/>
    <property type="match status" value="1"/>
</dbReference>
<dbReference type="InterPro" id="IPR052687">
    <property type="entry name" value="SDHAF1"/>
</dbReference>
<comment type="similarity">
    <text evidence="4">Belongs to the complex I LYR family. SDHAF1 subfamily.</text>
</comment>
<evidence type="ECO:0000256" key="3">
    <source>
        <dbReference type="ARBA" id="ARBA00023186"/>
    </source>
</evidence>
<keyword evidence="2" id="KW-0496">Mitochondrion</keyword>